<sequence length="90" mass="10513">MGYLCSRISAWPIENLEIISNGNRALPNENRKCRNGNRIDVYNVICKMPPRGTIRVLENISRGDRDISRYEFYQSTCLHDVARKTKPEER</sequence>
<dbReference type="AlphaFoldDB" id="A0A154PLA8"/>
<accession>A0A154PLA8</accession>
<gene>
    <name evidence="1" type="ORF">WN55_03515</name>
</gene>
<evidence type="ECO:0000313" key="1">
    <source>
        <dbReference type="EMBL" id="KZC12010.1"/>
    </source>
</evidence>
<protein>
    <submittedName>
        <fullName evidence="1">Uncharacterized protein</fullName>
    </submittedName>
</protein>
<organism evidence="1 2">
    <name type="scientific">Dufourea novaeangliae</name>
    <name type="common">Sweat bee</name>
    <dbReference type="NCBI Taxonomy" id="178035"/>
    <lineage>
        <taxon>Eukaryota</taxon>
        <taxon>Metazoa</taxon>
        <taxon>Ecdysozoa</taxon>
        <taxon>Arthropoda</taxon>
        <taxon>Hexapoda</taxon>
        <taxon>Insecta</taxon>
        <taxon>Pterygota</taxon>
        <taxon>Neoptera</taxon>
        <taxon>Endopterygota</taxon>
        <taxon>Hymenoptera</taxon>
        <taxon>Apocrita</taxon>
        <taxon>Aculeata</taxon>
        <taxon>Apoidea</taxon>
        <taxon>Anthophila</taxon>
        <taxon>Halictidae</taxon>
        <taxon>Rophitinae</taxon>
        <taxon>Dufourea</taxon>
    </lineage>
</organism>
<name>A0A154PLA8_DUFNO</name>
<dbReference type="EMBL" id="KQ434936">
    <property type="protein sequence ID" value="KZC12010.1"/>
    <property type="molecule type" value="Genomic_DNA"/>
</dbReference>
<evidence type="ECO:0000313" key="2">
    <source>
        <dbReference type="Proteomes" id="UP000076502"/>
    </source>
</evidence>
<dbReference type="Proteomes" id="UP000076502">
    <property type="component" value="Unassembled WGS sequence"/>
</dbReference>
<keyword evidence="2" id="KW-1185">Reference proteome</keyword>
<reference evidence="1 2" key="1">
    <citation type="submission" date="2015-07" db="EMBL/GenBank/DDBJ databases">
        <title>The genome of Dufourea novaeangliae.</title>
        <authorList>
            <person name="Pan H."/>
            <person name="Kapheim K."/>
        </authorList>
    </citation>
    <scope>NUCLEOTIDE SEQUENCE [LARGE SCALE GENOMIC DNA]</scope>
    <source>
        <strain evidence="1">0120121106</strain>
        <tissue evidence="1">Whole body</tissue>
    </source>
</reference>
<proteinExistence type="predicted"/>